<dbReference type="PANTHER" id="PTHR14136">
    <property type="entry name" value="BTB_POZ DOMAIN-CONTAINING PROTEIN KCTD9"/>
    <property type="match status" value="1"/>
</dbReference>
<reference evidence="1" key="1">
    <citation type="submission" date="2023-03" db="EMBL/GenBank/DDBJ databases">
        <title>Amycolatopsis taiwanensis NBRC 103393.</title>
        <authorList>
            <person name="Ichikawa N."/>
            <person name="Sato H."/>
            <person name="Tonouchi N."/>
        </authorList>
    </citation>
    <scope>NUCLEOTIDE SEQUENCE</scope>
    <source>
        <strain evidence="1">NBRC 103393</strain>
    </source>
</reference>
<evidence type="ECO:0000313" key="1">
    <source>
        <dbReference type="EMBL" id="GLY65883.1"/>
    </source>
</evidence>
<gene>
    <name evidence="1" type="ORF">Atai01_25020</name>
</gene>
<protein>
    <recommendedName>
        <fullName evidence="3">Oxetanocin A resistance protein</fullName>
    </recommendedName>
</protein>
<comment type="caution">
    <text evidence="1">The sequence shown here is derived from an EMBL/GenBank/DDBJ whole genome shotgun (WGS) entry which is preliminary data.</text>
</comment>
<dbReference type="Gene3D" id="2.160.20.80">
    <property type="entry name" value="E3 ubiquitin-protein ligase SopA"/>
    <property type="match status" value="1"/>
</dbReference>
<sequence>MLREPLAGVVGMLVCGDVEWPASAGGRRCMIEGVLVRALRGACGECVGLCCVGPGFVKSADFPINKAAGEPCRHLRDDFRCGIHDQLRPRGFVGCTVYDCFGAGQRVSQEMFPGRDWREGPGTAQAMFAVFNVVRELHELLWYLREAVELEAGCGLRAELLAAREKTERLADSDAETQRGLDVTPHWQETNALLIRVSEAVRGKGRNLRGADLMGKHFRGADLRRANLRGAYLIGADLRGADLGLADLIGADLRGADLRGADLGTALFVTQPQLDAAKGDSSTTLPSWLTPPAHWAA</sequence>
<evidence type="ECO:0008006" key="3">
    <source>
        <dbReference type="Google" id="ProtNLM"/>
    </source>
</evidence>
<dbReference type="InterPro" id="IPR051082">
    <property type="entry name" value="Pentapeptide-BTB/POZ_domain"/>
</dbReference>
<proteinExistence type="predicted"/>
<evidence type="ECO:0000313" key="2">
    <source>
        <dbReference type="Proteomes" id="UP001165136"/>
    </source>
</evidence>
<dbReference type="EMBL" id="BSTI01000005">
    <property type="protein sequence ID" value="GLY65883.1"/>
    <property type="molecule type" value="Genomic_DNA"/>
</dbReference>
<keyword evidence="2" id="KW-1185">Reference proteome</keyword>
<dbReference type="Pfam" id="PF00805">
    <property type="entry name" value="Pentapeptide"/>
    <property type="match status" value="1"/>
</dbReference>
<accession>A0A9W6QY60</accession>
<dbReference type="Proteomes" id="UP001165136">
    <property type="component" value="Unassembled WGS sequence"/>
</dbReference>
<dbReference type="InterPro" id="IPR001646">
    <property type="entry name" value="5peptide_repeat"/>
</dbReference>
<dbReference type="AlphaFoldDB" id="A0A9W6QY60"/>
<dbReference type="PANTHER" id="PTHR14136:SF17">
    <property type="entry name" value="BTB_POZ DOMAIN-CONTAINING PROTEIN KCTD9"/>
    <property type="match status" value="1"/>
</dbReference>
<name>A0A9W6QY60_9PSEU</name>
<dbReference type="SUPFAM" id="SSF141571">
    <property type="entry name" value="Pentapeptide repeat-like"/>
    <property type="match status" value="1"/>
</dbReference>
<organism evidence="1 2">
    <name type="scientific">Amycolatopsis taiwanensis</name>
    <dbReference type="NCBI Taxonomy" id="342230"/>
    <lineage>
        <taxon>Bacteria</taxon>
        <taxon>Bacillati</taxon>
        <taxon>Actinomycetota</taxon>
        <taxon>Actinomycetes</taxon>
        <taxon>Pseudonocardiales</taxon>
        <taxon>Pseudonocardiaceae</taxon>
        <taxon>Amycolatopsis</taxon>
    </lineage>
</organism>